<evidence type="ECO:0000313" key="8">
    <source>
        <dbReference type="EMBL" id="QGZ34288.1"/>
    </source>
</evidence>
<feature type="domain" description="Acyl-CoA dehydrogenase/oxidase C-terminal" evidence="6">
    <location>
        <begin position="220"/>
        <end position="338"/>
    </location>
</feature>
<evidence type="ECO:0008006" key="10">
    <source>
        <dbReference type="Google" id="ProtNLM"/>
    </source>
</evidence>
<dbReference type="InterPro" id="IPR036250">
    <property type="entry name" value="AcylCo_DH-like_C"/>
</dbReference>
<feature type="domain" description="Acyl-CoA dehydrogenase/oxidase N-terminal" evidence="7">
    <location>
        <begin position="12"/>
        <end position="78"/>
    </location>
</feature>
<sequence>MTTMRRSHDQSETDSLLRASAREFAREREDARPDTAGNWRAFVEAGWPGMGLDEASGGLGADLHQCCLVLQEAGRALLTESAAADILLAPRLAQRAPAIAALMPALLDGKARFALAGAAETGFSLSADGRVTGRSALVPGADRATHLLFLAEAGEGARFCLAERGTGGLHIHPAPLLDGRTAARIDLDAADTDEMTVLCTGKEACGIAAELEALLLCGAASEGLGAFEAAFEMTADYVQTRQQFKQPLASFQAVEHTIADVYCELEKFRSLHMAMVSALSEGGTSSSMAVAHARLFHASNVVQAVGRLIQITGGIAVTEEYKLGRIYRRLQSDAALFGGVRRPIEILAGTPMAKPAPLH</sequence>
<dbReference type="Proteomes" id="UP000435648">
    <property type="component" value="Chromosome"/>
</dbReference>
<comment type="similarity">
    <text evidence="2">Belongs to the acyl-CoA dehydrogenase family.</text>
</comment>
<dbReference type="Gene3D" id="2.40.110.10">
    <property type="entry name" value="Butyryl-CoA Dehydrogenase, subunit A, domain 2"/>
    <property type="match status" value="1"/>
</dbReference>
<evidence type="ECO:0000256" key="2">
    <source>
        <dbReference type="ARBA" id="ARBA00009347"/>
    </source>
</evidence>
<dbReference type="InterPro" id="IPR009075">
    <property type="entry name" value="AcylCo_DH/oxidase_C"/>
</dbReference>
<keyword evidence="3" id="KW-0285">Flavoprotein</keyword>
<evidence type="ECO:0000256" key="3">
    <source>
        <dbReference type="ARBA" id="ARBA00022630"/>
    </source>
</evidence>
<proteinExistence type="inferred from homology"/>
<dbReference type="GO" id="GO:0050660">
    <property type="term" value="F:flavin adenine dinucleotide binding"/>
    <property type="evidence" value="ECO:0007669"/>
    <property type="project" value="InterPro"/>
</dbReference>
<dbReference type="InterPro" id="IPR037069">
    <property type="entry name" value="AcylCoA_DH/ox_N_sf"/>
</dbReference>
<evidence type="ECO:0000256" key="1">
    <source>
        <dbReference type="ARBA" id="ARBA00001974"/>
    </source>
</evidence>
<evidence type="ECO:0000259" key="7">
    <source>
        <dbReference type="Pfam" id="PF02771"/>
    </source>
</evidence>
<dbReference type="Pfam" id="PF02771">
    <property type="entry name" value="Acyl-CoA_dh_N"/>
    <property type="match status" value="1"/>
</dbReference>
<dbReference type="KEGG" id="siw:GH266_07060"/>
<dbReference type="GO" id="GO:0003995">
    <property type="term" value="F:acyl-CoA dehydrogenase activity"/>
    <property type="evidence" value="ECO:0007669"/>
    <property type="project" value="TreeGrafter"/>
</dbReference>
<reference evidence="8 9" key="1">
    <citation type="submission" date="2019-12" db="EMBL/GenBank/DDBJ databases">
        <title>The genome of Stappia indica PHM037.</title>
        <authorList>
            <person name="Kacar D."/>
            <person name="Galan B."/>
            <person name="Canedo L."/>
            <person name="Rodriguez P."/>
            <person name="de la Calle F."/>
            <person name="Garcia J.L."/>
        </authorList>
    </citation>
    <scope>NUCLEOTIDE SEQUENCE [LARGE SCALE GENOMIC DNA]</scope>
    <source>
        <strain evidence="8 9">PHM037</strain>
    </source>
</reference>
<gene>
    <name evidence="8" type="ORF">GH266_07060</name>
</gene>
<dbReference type="AlphaFoldDB" id="A0A857C5V7"/>
<protein>
    <recommendedName>
        <fullName evidence="10">Acyl-CoA dehydrogenase</fullName>
    </recommendedName>
</protein>
<dbReference type="InterPro" id="IPR013786">
    <property type="entry name" value="AcylCoA_DH/ox_N"/>
</dbReference>
<dbReference type="SUPFAM" id="SSF56645">
    <property type="entry name" value="Acyl-CoA dehydrogenase NM domain-like"/>
    <property type="match status" value="1"/>
</dbReference>
<dbReference type="Gene3D" id="1.10.540.10">
    <property type="entry name" value="Acyl-CoA dehydrogenase/oxidase, N-terminal domain"/>
    <property type="match status" value="1"/>
</dbReference>
<evidence type="ECO:0000256" key="4">
    <source>
        <dbReference type="ARBA" id="ARBA00022827"/>
    </source>
</evidence>
<name>A0A857C5V7_9HYPH</name>
<accession>A0A857C5V7</accession>
<dbReference type="InterPro" id="IPR009100">
    <property type="entry name" value="AcylCoA_DH/oxidase_NM_dom_sf"/>
</dbReference>
<keyword evidence="5" id="KW-0560">Oxidoreductase</keyword>
<dbReference type="InterPro" id="IPR046373">
    <property type="entry name" value="Acyl-CoA_Oxase/DH_mid-dom_sf"/>
</dbReference>
<dbReference type="PANTHER" id="PTHR43884">
    <property type="entry name" value="ACYL-COA DEHYDROGENASE"/>
    <property type="match status" value="1"/>
</dbReference>
<dbReference type="SUPFAM" id="SSF47203">
    <property type="entry name" value="Acyl-CoA dehydrogenase C-terminal domain-like"/>
    <property type="match status" value="1"/>
</dbReference>
<evidence type="ECO:0000313" key="9">
    <source>
        <dbReference type="Proteomes" id="UP000435648"/>
    </source>
</evidence>
<comment type="cofactor">
    <cofactor evidence="1">
        <name>FAD</name>
        <dbReference type="ChEBI" id="CHEBI:57692"/>
    </cofactor>
</comment>
<dbReference type="PANTHER" id="PTHR43884:SF20">
    <property type="entry name" value="ACYL-COA DEHYDROGENASE FADE28"/>
    <property type="match status" value="1"/>
</dbReference>
<dbReference type="Pfam" id="PF00441">
    <property type="entry name" value="Acyl-CoA_dh_1"/>
    <property type="match status" value="1"/>
</dbReference>
<keyword evidence="4" id="KW-0274">FAD</keyword>
<dbReference type="EMBL" id="CP046908">
    <property type="protein sequence ID" value="QGZ34288.1"/>
    <property type="molecule type" value="Genomic_DNA"/>
</dbReference>
<evidence type="ECO:0000256" key="5">
    <source>
        <dbReference type="ARBA" id="ARBA00023002"/>
    </source>
</evidence>
<organism evidence="8 9">
    <name type="scientific">Stappia indica</name>
    <dbReference type="NCBI Taxonomy" id="538381"/>
    <lineage>
        <taxon>Bacteria</taxon>
        <taxon>Pseudomonadati</taxon>
        <taxon>Pseudomonadota</taxon>
        <taxon>Alphaproteobacteria</taxon>
        <taxon>Hyphomicrobiales</taxon>
        <taxon>Stappiaceae</taxon>
        <taxon>Stappia</taxon>
    </lineage>
</organism>
<dbReference type="Gene3D" id="1.20.140.10">
    <property type="entry name" value="Butyryl-CoA Dehydrogenase, subunit A, domain 3"/>
    <property type="match status" value="1"/>
</dbReference>
<evidence type="ECO:0000259" key="6">
    <source>
        <dbReference type="Pfam" id="PF00441"/>
    </source>
</evidence>